<dbReference type="AlphaFoldDB" id="A0A5B9D554"/>
<dbReference type="EMBL" id="CP042905">
    <property type="protein sequence ID" value="QEE14229.1"/>
    <property type="molecule type" value="Genomic_DNA"/>
</dbReference>
<name>A0A5B9D554_9ARCH</name>
<evidence type="ECO:0000313" key="2">
    <source>
        <dbReference type="Proteomes" id="UP000321408"/>
    </source>
</evidence>
<dbReference type="GeneID" id="41328048"/>
<evidence type="ECO:0000313" key="1">
    <source>
        <dbReference type="EMBL" id="QEE14229.1"/>
    </source>
</evidence>
<proteinExistence type="predicted"/>
<protein>
    <submittedName>
        <fullName evidence="1">Uncharacterized protein</fullName>
    </submittedName>
</protein>
<dbReference type="RefSeq" id="WP_147661193.1">
    <property type="nucleotide sequence ID" value="NZ_CP042905.2"/>
</dbReference>
<keyword evidence="2" id="KW-1185">Reference proteome</keyword>
<dbReference type="Proteomes" id="UP000321408">
    <property type="component" value="Chromosome"/>
</dbReference>
<accession>A0A5B9D554</accession>
<gene>
    <name evidence="1" type="ORF">DSAG12_00040</name>
</gene>
<sequence length="464" mass="55560">MDIENNSRTLDKTAKMKMHKNFIDYNPIFRFAHYIQTSGIYRHIGKKSFLPFRLVSIILGPFLLKKVFPILKKAWIFLYCKEFLQKVNMMRWALQIISYMGDLFLDVTFNIPKHTFQSINQYVKMENYNEILDALQEKKGVLIPFIHMGEIYHPVSVLVHTKIKIENKIQKNEVVIIASKENEFLFQPWLKRCNNLFIPVTSDFKTLSAEIEDHLNKNRCVFIMQDYFNHRQLRVPFIYKREKYKFLIPCPQLLTYLYFKLGTPVVPCHSFPQKDLSRSLVKFFPRIDLLSLNPENESAEIKEDLINLQQGKEDYRVQNGLLSLKINQLLYPYALKYPFYWQMSATMFKRSKFRIDFNNVNSYYEFYFIILQRLNNFMEKSYEPGRKYEEILDILNQLNEVIKPMKNDPNTKIHLHKKYIEIRLLTTQAAFKKVSSIGLSKQNQYIKLTYPKLQQLFLELNELF</sequence>
<reference evidence="1 2" key="1">
    <citation type="journal article" date="2020" name="Nature">
        <title>Isolation of an archaeon at the prokaryote-eukaryote interface.</title>
        <authorList>
            <person name="Imachi H."/>
            <person name="Nobu M.K."/>
            <person name="Nakahara N."/>
            <person name="Morono Y."/>
            <person name="Ogawara M."/>
            <person name="Takaki Y."/>
            <person name="Takano Y."/>
            <person name="Uematsu K."/>
            <person name="Ikuta T."/>
            <person name="Ito M."/>
            <person name="Matsui Y."/>
            <person name="Miyazaki M."/>
            <person name="Murata K."/>
            <person name="Saito Y."/>
            <person name="Sakai S."/>
            <person name="Song C."/>
            <person name="Tasumi E."/>
            <person name="Yamanaka Y."/>
            <person name="Yamaguchi T."/>
            <person name="Kamagata Y."/>
            <person name="Tamaki H."/>
            <person name="Takai K."/>
        </authorList>
    </citation>
    <scope>NUCLEOTIDE SEQUENCE [LARGE SCALE GENOMIC DNA]</scope>
    <source>
        <strain evidence="1 2">MK-D1</strain>
    </source>
</reference>
<reference evidence="1 2" key="2">
    <citation type="journal article" date="2024" name="Int. J. Syst. Evol. Microbiol.">
        <title>Promethearchaeum syntrophicum gen. nov., sp. nov., an anaerobic, obligately syntrophic archaeon, the first isolate of the lineage 'Asgard' archaea, and proposal of the new archaeal phylum Promethearchaeota phyl. nov. and kingdom Promethearchaeati regn. nov.</title>
        <authorList>
            <person name="Imachi H."/>
            <person name="Nobu M.K."/>
            <person name="Kato S."/>
            <person name="Takaki Y."/>
            <person name="Miyazaki M."/>
            <person name="Miyata M."/>
            <person name="Ogawara M."/>
            <person name="Saito Y."/>
            <person name="Sakai S."/>
            <person name="Tahara Y.O."/>
            <person name="Takano Y."/>
            <person name="Tasumi E."/>
            <person name="Uematsu K."/>
            <person name="Yoshimura T."/>
            <person name="Itoh T."/>
            <person name="Ohkuma M."/>
            <person name="Takai K."/>
        </authorList>
    </citation>
    <scope>NUCLEOTIDE SEQUENCE [LARGE SCALE GENOMIC DNA]</scope>
    <source>
        <strain evidence="1 2">MK-D1</strain>
    </source>
</reference>
<dbReference type="KEGG" id="psyt:DSAG12_00040"/>
<organism evidence="1 2">
    <name type="scientific">Promethearchaeum syntrophicum</name>
    <dbReference type="NCBI Taxonomy" id="2594042"/>
    <lineage>
        <taxon>Archaea</taxon>
        <taxon>Promethearchaeati</taxon>
        <taxon>Promethearchaeota</taxon>
        <taxon>Promethearchaeia</taxon>
        <taxon>Promethearchaeales</taxon>
        <taxon>Promethearchaeaceae</taxon>
        <taxon>Promethearchaeum</taxon>
    </lineage>
</organism>